<evidence type="ECO:0000313" key="19">
    <source>
        <dbReference type="Proteomes" id="UP000251721"/>
    </source>
</evidence>
<dbReference type="EMBL" id="VSSY01000014">
    <property type="protein sequence ID" value="TYL77355.1"/>
    <property type="molecule type" value="Genomic_DNA"/>
</dbReference>
<proteinExistence type="predicted"/>
<comment type="pathway">
    <text evidence="2">Purine metabolism; 3',5'-cyclic di-GMP biosynthesis.</text>
</comment>
<evidence type="ECO:0000313" key="9">
    <source>
        <dbReference type="EMBL" id="MDP0966728.1"/>
    </source>
</evidence>
<evidence type="ECO:0000313" key="12">
    <source>
        <dbReference type="EMBL" id="SQC64442.1"/>
    </source>
</evidence>
<evidence type="ECO:0000313" key="22">
    <source>
        <dbReference type="Proteomes" id="UP000294876"/>
    </source>
</evidence>
<accession>A0A4V0GUV7</accession>
<keyword evidence="6" id="KW-0812">Transmembrane</keyword>
<dbReference type="NCBIfam" id="TIGR00254">
    <property type="entry name" value="GGDEF"/>
    <property type="match status" value="1"/>
</dbReference>
<evidence type="ECO:0000259" key="7">
    <source>
        <dbReference type="PROSITE" id="PS50887"/>
    </source>
</evidence>
<dbReference type="Proteomes" id="UP000251721">
    <property type="component" value="Unassembled WGS sequence"/>
</dbReference>
<reference evidence="11 18" key="2">
    <citation type="submission" date="2017-03" db="EMBL/GenBank/DDBJ databases">
        <authorList>
            <person name="Fouts D."/>
            <person name="Stalin M.J."/>
            <person name="Chen L."/>
            <person name="Wright M."/>
            <person name="Sutton G."/>
            <person name="Nguyen K."/>
            <person name="Vanduin D."/>
            <person name="Rojas L."/>
            <person name="Hujer A."/>
            <person name="Hujer K."/>
            <person name="Bonomo R."/>
            <person name="Kreiswirth B."/>
            <person name="Adams M."/>
        </authorList>
    </citation>
    <scope>NUCLEOTIDE SEQUENCE [LARGE SCALE GENOMIC DNA]</scope>
    <source>
        <strain evidence="11 18">39383</strain>
    </source>
</reference>
<dbReference type="Proteomes" id="UP000479475">
    <property type="component" value="Unassembled WGS sequence"/>
</dbReference>
<dbReference type="GO" id="GO:0005886">
    <property type="term" value="C:plasma membrane"/>
    <property type="evidence" value="ECO:0007669"/>
    <property type="project" value="TreeGrafter"/>
</dbReference>
<sequence>MLTNKRERARQQRAALWATRDNVQRHALSMSMPWLAFVNIAFALMIFFRNFIFTYFDKRLLTHRAVIPYIEAALIAVIIISAILVIIALTPRLAQGRYTLNIITGLLLALSLCWSLSNYCFIFFWTLPFAWPLLVILMTTGLTALYHHWPGITAFMLPLWVTALLAGIQLHYHTEIRFLILWAIFTAILLYGRRILQRWYDEAWDTHQENMQLIQRLESIANQDALTGTANRRALNAYLAAIWQQKTPLALMMIDVDYFKRYNDRYGHQAGDECLSSVAQVLKMAVRAEGDLVARYGGEEFVVVLPGVSLAHATAIAERIQQKIREAGLPHAASAVASEVTVSIGIVASDGTVPIETLIARADSALYQAKNKGRNQWSY</sequence>
<dbReference type="GO" id="GO:0052621">
    <property type="term" value="F:diguanylate cyclase activity"/>
    <property type="evidence" value="ECO:0007669"/>
    <property type="project" value="UniProtKB-EC"/>
</dbReference>
<evidence type="ECO:0000313" key="16">
    <source>
        <dbReference type="EMBL" id="VGD17513.1"/>
    </source>
</evidence>
<comment type="catalytic activity">
    <reaction evidence="5">
        <text>2 GTP = 3',3'-c-di-GMP + 2 diphosphate</text>
        <dbReference type="Rhea" id="RHEA:24898"/>
        <dbReference type="ChEBI" id="CHEBI:33019"/>
        <dbReference type="ChEBI" id="CHEBI:37565"/>
        <dbReference type="ChEBI" id="CHEBI:58805"/>
        <dbReference type="EC" id="2.7.7.65"/>
    </reaction>
</comment>
<dbReference type="AlphaFoldDB" id="A0A094YAC1"/>
<feature type="transmembrane region" description="Helical" evidence="6">
    <location>
        <begin position="98"/>
        <end position="117"/>
    </location>
</feature>
<dbReference type="EMBL" id="JRRF01000003">
    <property type="protein sequence ID" value="KII08015.1"/>
    <property type="molecule type" value="Genomic_DNA"/>
</dbReference>
<dbReference type="Proteomes" id="UP000031820">
    <property type="component" value="Unassembled WGS sequence"/>
</dbReference>
<name>A0A094YAC1_KLEPN</name>
<dbReference type="Proteomes" id="UP000322977">
    <property type="component" value="Unassembled WGS sequence"/>
</dbReference>
<dbReference type="Gene3D" id="3.30.70.270">
    <property type="match status" value="1"/>
</dbReference>
<comment type="cofactor">
    <cofactor evidence="1">
        <name>Mg(2+)</name>
        <dbReference type="ChEBI" id="CHEBI:18420"/>
    </cofactor>
</comment>
<dbReference type="EMBL" id="NDBK01000036">
    <property type="protein sequence ID" value="OVF75724.1"/>
    <property type="molecule type" value="Genomic_DNA"/>
</dbReference>
<feature type="transmembrane region" description="Helical" evidence="6">
    <location>
        <begin position="34"/>
        <end position="56"/>
    </location>
</feature>
<evidence type="ECO:0000313" key="23">
    <source>
        <dbReference type="Proteomes" id="UP000322977"/>
    </source>
</evidence>
<dbReference type="Proteomes" id="UP001244490">
    <property type="component" value="Unassembled WGS sequence"/>
</dbReference>
<dbReference type="EC" id="2.7.7.65" evidence="3"/>
<feature type="domain" description="GGDEF" evidence="7">
    <location>
        <begin position="247"/>
        <end position="379"/>
    </location>
</feature>
<dbReference type="GO" id="GO:1902201">
    <property type="term" value="P:negative regulation of bacterial-type flagellum-dependent cell motility"/>
    <property type="evidence" value="ECO:0007669"/>
    <property type="project" value="TreeGrafter"/>
</dbReference>
<reference evidence="8 17" key="1">
    <citation type="submission" date="2014-10" db="EMBL/GenBank/DDBJ databases">
        <title>Plasmid movement, recombination, and chromosomal integration amongst multidrug resistant commensal Escherichia coli clones within a single commercial turkey flock.</title>
        <authorList>
            <person name="Lang K."/>
            <person name="Dorn K."/>
            <person name="Danzeisen J."/>
            <person name="Johnson T."/>
        </authorList>
    </citation>
    <scope>NUCLEOTIDE SEQUENCE [LARGE SCALE GENOMIC DNA]</scope>
    <source>
        <strain evidence="8 17">UMNturkey9</strain>
    </source>
</reference>
<dbReference type="PANTHER" id="PTHR45138">
    <property type="entry name" value="REGULATORY COMPONENTS OF SENSORY TRANSDUCTION SYSTEM"/>
    <property type="match status" value="1"/>
</dbReference>
<dbReference type="PANTHER" id="PTHR45138:SF9">
    <property type="entry name" value="DIGUANYLATE CYCLASE DGCM-RELATED"/>
    <property type="match status" value="1"/>
</dbReference>
<reference evidence="20 21" key="4">
    <citation type="submission" date="2018-08" db="EMBL/GenBank/DDBJ databases">
        <authorList>
            <consortium name="Pathogen Informatics"/>
        </authorList>
    </citation>
    <scope>NUCLEOTIDE SEQUENCE [LARGE SCALE GENOMIC DNA]</scope>
    <source>
        <strain evidence="16 22">5012STDY7312589</strain>
        <strain evidence="13 21">EuSCAPE_AT029</strain>
        <strain evidence="14 20">EuSCAPE_HU047</strain>
    </source>
</reference>
<dbReference type="Proteomes" id="UP000294876">
    <property type="component" value="Unassembled WGS sequence"/>
</dbReference>
<evidence type="ECO:0000313" key="17">
    <source>
        <dbReference type="Proteomes" id="UP000031820"/>
    </source>
</evidence>
<dbReference type="CDD" id="cd01949">
    <property type="entry name" value="GGDEF"/>
    <property type="match status" value="1"/>
</dbReference>
<dbReference type="InterPro" id="IPR029787">
    <property type="entry name" value="Nucleotide_cyclase"/>
</dbReference>
<evidence type="ECO:0000256" key="3">
    <source>
        <dbReference type="ARBA" id="ARBA00012528"/>
    </source>
</evidence>
<evidence type="ECO:0000256" key="6">
    <source>
        <dbReference type="SAM" id="Phobius"/>
    </source>
</evidence>
<dbReference type="EMBL" id="UKGE01000001">
    <property type="protein sequence ID" value="SXN27939.1"/>
    <property type="molecule type" value="Genomic_DNA"/>
</dbReference>
<gene>
    <name evidence="14" type="primary">cph2_2</name>
    <name evidence="13" type="synonym">cph2_1</name>
    <name evidence="11" type="ORF">B5L96_07315</name>
    <name evidence="15" type="ORF">FXN67_16905</name>
    <name evidence="10" type="ORF">G4V31_03680</name>
    <name evidence="8" type="ORF">LS45_05530</name>
    <name evidence="12" type="ORF">NCTC13465_06928</name>
    <name evidence="9" type="ORF">Q6294_06675</name>
    <name evidence="16" type="ORF">SAMEA104567804_03226</name>
    <name evidence="13" type="ORF">SAMEA3499901_00059</name>
    <name evidence="14" type="ORF">SAMEA3538828_01366</name>
</gene>
<evidence type="ECO:0000313" key="20">
    <source>
        <dbReference type="Proteomes" id="UP000258253"/>
    </source>
</evidence>
<reference evidence="9" key="7">
    <citation type="submission" date="2023-07" db="EMBL/GenBank/DDBJ databases">
        <authorList>
            <person name="Peng Z."/>
        </authorList>
    </citation>
    <scope>NUCLEOTIDE SEQUENCE</scope>
    <source>
        <strain evidence="9">KP219</strain>
    </source>
</reference>
<dbReference type="RefSeq" id="WP_004176708.1">
    <property type="nucleotide sequence ID" value="NZ_AP019665.1"/>
</dbReference>
<dbReference type="SMART" id="SM00267">
    <property type="entry name" value="GGDEF"/>
    <property type="match status" value="1"/>
</dbReference>
<accession>A0A094YAC1</accession>
<dbReference type="Proteomes" id="UP000259975">
    <property type="component" value="Unassembled WGS sequence"/>
</dbReference>
<evidence type="ECO:0000256" key="2">
    <source>
        <dbReference type="ARBA" id="ARBA00004665"/>
    </source>
</evidence>
<reference evidence="12 19" key="3">
    <citation type="submission" date="2018-06" db="EMBL/GenBank/DDBJ databases">
        <authorList>
            <consortium name="Pathogen Informatics"/>
            <person name="Doyle S."/>
        </authorList>
    </citation>
    <scope>NUCLEOTIDE SEQUENCE [LARGE SCALE GENOMIC DNA]</scope>
    <source>
        <strain evidence="12 19">NCTC13465</strain>
    </source>
</reference>
<evidence type="ECO:0000256" key="1">
    <source>
        <dbReference type="ARBA" id="ARBA00001946"/>
    </source>
</evidence>
<dbReference type="InterPro" id="IPR000160">
    <property type="entry name" value="GGDEF_dom"/>
</dbReference>
<dbReference type="EMBL" id="CAAGWG010000010">
    <property type="protein sequence ID" value="VGD17513.1"/>
    <property type="molecule type" value="Genomic_DNA"/>
</dbReference>
<dbReference type="Pfam" id="PF00990">
    <property type="entry name" value="GGDEF"/>
    <property type="match status" value="1"/>
</dbReference>
<dbReference type="EMBL" id="UAWQ01000022">
    <property type="protein sequence ID" value="SQC64442.1"/>
    <property type="molecule type" value="Genomic_DNA"/>
</dbReference>
<feature type="transmembrane region" description="Helical" evidence="6">
    <location>
        <begin position="152"/>
        <end position="170"/>
    </location>
</feature>
<reference evidence="15 23" key="5">
    <citation type="submission" date="2019-08" db="EMBL/GenBank/DDBJ databases">
        <title>Phenotypic and genetic characterization of extended-spectrum b-lactamase-producing hypermucoviscous Klebsiella pneumoniae from Chile.</title>
        <authorList>
            <person name="Morales-Leon F."/>
            <person name="Caro C."/>
            <person name="Opazo-Capurro A."/>
            <person name="Lincopan N."/>
            <person name="Dominguez-Yevenes M."/>
            <person name="Lima C."/>
            <person name="Bello-Toledo H."/>
            <person name="Gonzalez-Rocha G."/>
        </authorList>
    </citation>
    <scope>NUCLEOTIDE SEQUENCE [LARGE SCALE GENOMIC DNA]</scope>
    <source>
        <strain evidence="15 23">UCO-494</strain>
    </source>
</reference>
<dbReference type="Pfam" id="PF17178">
    <property type="entry name" value="MASE5"/>
    <property type="match status" value="1"/>
</dbReference>
<dbReference type="Proteomes" id="UP000196447">
    <property type="component" value="Unassembled WGS sequence"/>
</dbReference>
<evidence type="ECO:0000313" key="8">
    <source>
        <dbReference type="EMBL" id="KII08015.1"/>
    </source>
</evidence>
<feature type="transmembrane region" description="Helical" evidence="6">
    <location>
        <begin position="123"/>
        <end position="145"/>
    </location>
</feature>
<dbReference type="EMBL" id="JAUUIA010000004">
    <property type="protein sequence ID" value="MDP0966728.1"/>
    <property type="molecule type" value="Genomic_DNA"/>
</dbReference>
<organism evidence="14 20">
    <name type="scientific">Klebsiella pneumoniae</name>
    <dbReference type="NCBI Taxonomy" id="573"/>
    <lineage>
        <taxon>Bacteria</taxon>
        <taxon>Pseudomonadati</taxon>
        <taxon>Pseudomonadota</taxon>
        <taxon>Gammaproteobacteria</taxon>
        <taxon>Enterobacterales</taxon>
        <taxon>Enterobacteriaceae</taxon>
        <taxon>Klebsiella/Raoultella group</taxon>
        <taxon>Klebsiella</taxon>
        <taxon>Klebsiella pneumoniae complex</taxon>
    </lineage>
</organism>
<reference evidence="10 24" key="6">
    <citation type="submission" date="2020-02" db="EMBL/GenBank/DDBJ databases">
        <title>Klebsiella pneumoniae genome sequencing and assembly.</title>
        <authorList>
            <person name="Starkova P.S."/>
            <person name="Sulyan O.S."/>
            <person name="Likholetova D.V."/>
            <person name="Ageevets V.A."/>
            <person name="Lazareva I.V."/>
            <person name="Sopova J.V."/>
            <person name="Sidorenko S.V."/>
        </authorList>
    </citation>
    <scope>NUCLEOTIDE SEQUENCE [LARGE SCALE GENOMIC DNA]</scope>
    <source>
        <strain evidence="10 24">2429</strain>
    </source>
</reference>
<evidence type="ECO:0000256" key="4">
    <source>
        <dbReference type="ARBA" id="ARBA00023134"/>
    </source>
</evidence>
<dbReference type="GO" id="GO:0005525">
    <property type="term" value="F:GTP binding"/>
    <property type="evidence" value="ECO:0007669"/>
    <property type="project" value="UniProtKB-KW"/>
</dbReference>
<evidence type="ECO:0000313" key="11">
    <source>
        <dbReference type="EMBL" id="OVF75724.1"/>
    </source>
</evidence>
<dbReference type="InterPro" id="IPR043128">
    <property type="entry name" value="Rev_trsase/Diguanyl_cyclase"/>
</dbReference>
<evidence type="ECO:0000313" key="18">
    <source>
        <dbReference type="Proteomes" id="UP000196447"/>
    </source>
</evidence>
<keyword evidence="6" id="KW-0472">Membrane</keyword>
<feature type="transmembrane region" description="Helical" evidence="6">
    <location>
        <begin position="176"/>
        <end position="192"/>
    </location>
</feature>
<dbReference type="SUPFAM" id="SSF55073">
    <property type="entry name" value="Nucleotide cyclase"/>
    <property type="match status" value="1"/>
</dbReference>
<keyword evidence="4" id="KW-0547">Nucleotide-binding</keyword>
<dbReference type="KEGG" id="kpx:PMK1_03235"/>
<keyword evidence="6" id="KW-1133">Transmembrane helix</keyword>
<evidence type="ECO:0000313" key="14">
    <source>
        <dbReference type="EMBL" id="SYR34572.1"/>
    </source>
</evidence>
<evidence type="ECO:0000256" key="5">
    <source>
        <dbReference type="ARBA" id="ARBA00034247"/>
    </source>
</evidence>
<evidence type="ECO:0000313" key="24">
    <source>
        <dbReference type="Proteomes" id="UP000479475"/>
    </source>
</evidence>
<dbReference type="GO" id="GO:0043709">
    <property type="term" value="P:cell adhesion involved in single-species biofilm formation"/>
    <property type="evidence" value="ECO:0007669"/>
    <property type="project" value="TreeGrafter"/>
</dbReference>
<protein>
    <recommendedName>
        <fullName evidence="3">diguanylate cyclase</fullName>
        <ecNumber evidence="3">2.7.7.65</ecNumber>
    </recommendedName>
</protein>
<evidence type="ECO:0000313" key="13">
    <source>
        <dbReference type="EMBL" id="SXN27939.1"/>
    </source>
</evidence>
<dbReference type="EMBL" id="ULCI01000005">
    <property type="protein sequence ID" value="SYR34572.1"/>
    <property type="molecule type" value="Genomic_DNA"/>
</dbReference>
<dbReference type="InterPro" id="IPR033444">
    <property type="entry name" value="MASE5"/>
</dbReference>
<evidence type="ECO:0000313" key="10">
    <source>
        <dbReference type="EMBL" id="NGN71226.1"/>
    </source>
</evidence>
<evidence type="ECO:0000313" key="15">
    <source>
        <dbReference type="EMBL" id="TYL77355.1"/>
    </source>
</evidence>
<dbReference type="Proteomes" id="UP000258253">
    <property type="component" value="Unassembled WGS sequence"/>
</dbReference>
<keyword evidence="4" id="KW-0342">GTP-binding</keyword>
<dbReference type="InterPro" id="IPR050469">
    <property type="entry name" value="Diguanylate_Cyclase"/>
</dbReference>
<evidence type="ECO:0000313" key="21">
    <source>
        <dbReference type="Proteomes" id="UP000259975"/>
    </source>
</evidence>
<feature type="transmembrane region" description="Helical" evidence="6">
    <location>
        <begin position="68"/>
        <end position="89"/>
    </location>
</feature>
<dbReference type="FunFam" id="3.30.70.270:FF:000001">
    <property type="entry name" value="Diguanylate cyclase domain protein"/>
    <property type="match status" value="1"/>
</dbReference>
<dbReference type="PROSITE" id="PS50887">
    <property type="entry name" value="GGDEF"/>
    <property type="match status" value="1"/>
</dbReference>
<dbReference type="EMBL" id="JAAKYD010000002">
    <property type="protein sequence ID" value="NGN71226.1"/>
    <property type="molecule type" value="Genomic_DNA"/>
</dbReference>